<evidence type="ECO:0000313" key="2">
    <source>
        <dbReference type="EMBL" id="GEO09944.1"/>
    </source>
</evidence>
<dbReference type="PANTHER" id="PTHR45947:SF3">
    <property type="entry name" value="SULFOQUINOVOSYL TRANSFERASE SQD2"/>
    <property type="match status" value="1"/>
</dbReference>
<keyword evidence="3" id="KW-1185">Reference proteome</keyword>
<dbReference type="Pfam" id="PF00534">
    <property type="entry name" value="Glycos_transf_1"/>
    <property type="match status" value="1"/>
</dbReference>
<name>A0A512BDD5_9BACT</name>
<protein>
    <recommendedName>
        <fullName evidence="1">Glycosyl transferase family 1 domain-containing protein</fullName>
    </recommendedName>
</protein>
<evidence type="ECO:0000259" key="1">
    <source>
        <dbReference type="Pfam" id="PF00534"/>
    </source>
</evidence>
<dbReference type="RefSeq" id="WP_147204057.1">
    <property type="nucleotide sequence ID" value="NZ_BJYT01000008.1"/>
</dbReference>
<dbReference type="AlphaFoldDB" id="A0A512BDD5"/>
<evidence type="ECO:0000313" key="3">
    <source>
        <dbReference type="Proteomes" id="UP000321513"/>
    </source>
</evidence>
<dbReference type="InterPro" id="IPR001296">
    <property type="entry name" value="Glyco_trans_1"/>
</dbReference>
<accession>A0A512BDD5</accession>
<dbReference type="SUPFAM" id="SSF53756">
    <property type="entry name" value="UDP-Glycosyltransferase/glycogen phosphorylase"/>
    <property type="match status" value="1"/>
</dbReference>
<dbReference type="GO" id="GO:0016757">
    <property type="term" value="F:glycosyltransferase activity"/>
    <property type="evidence" value="ECO:0007669"/>
    <property type="project" value="InterPro"/>
</dbReference>
<dbReference type="OrthoDB" id="9811239at2"/>
<reference evidence="2 3" key="1">
    <citation type="submission" date="2019-07" db="EMBL/GenBank/DDBJ databases">
        <title>Whole genome shotgun sequence of Segetibacter aerophilus NBRC 106135.</title>
        <authorList>
            <person name="Hosoyama A."/>
            <person name="Uohara A."/>
            <person name="Ohji S."/>
            <person name="Ichikawa N."/>
        </authorList>
    </citation>
    <scope>NUCLEOTIDE SEQUENCE [LARGE SCALE GENOMIC DNA]</scope>
    <source>
        <strain evidence="2 3">NBRC 106135</strain>
    </source>
</reference>
<dbReference type="Proteomes" id="UP000321513">
    <property type="component" value="Unassembled WGS sequence"/>
</dbReference>
<gene>
    <name evidence="2" type="ORF">SAE01_24400</name>
</gene>
<dbReference type="Gene3D" id="3.40.50.2000">
    <property type="entry name" value="Glycogen Phosphorylase B"/>
    <property type="match status" value="2"/>
</dbReference>
<proteinExistence type="predicted"/>
<dbReference type="InterPro" id="IPR050194">
    <property type="entry name" value="Glycosyltransferase_grp1"/>
</dbReference>
<dbReference type="CDD" id="cd03801">
    <property type="entry name" value="GT4_PimA-like"/>
    <property type="match status" value="1"/>
</dbReference>
<dbReference type="PANTHER" id="PTHR45947">
    <property type="entry name" value="SULFOQUINOVOSYL TRANSFERASE SQD2"/>
    <property type="match status" value="1"/>
</dbReference>
<comment type="caution">
    <text evidence="2">The sequence shown here is derived from an EMBL/GenBank/DDBJ whole genome shotgun (WGS) entry which is preliminary data.</text>
</comment>
<feature type="domain" description="Glycosyl transferase family 1" evidence="1">
    <location>
        <begin position="199"/>
        <end position="351"/>
    </location>
</feature>
<sequence length="386" mass="44211">MKLGIISDCIHYKTPDGRIGTENHILLRQLQALSLFYSNTMICCPFETYNTSKVISTYSSQNIQFISVPAVGGNTIKAKLRLAATIRKWWQAYKKIDKFSDVVYQRFPNNLNIPAFFYFNLKRKNLFATYTGTWNAYPSEPSTYRFQRWLLNKYFKGPVWVYSNQIKSGDRIRAGFSPSYSAAEWEEETLQVEKRIARIEKEGLKVFKLITVGTLISYKNQAGIIRSCALLKIKGVLFSLTIVGDGPMRLELESLVKELGLQQEVSLVGKQNSLALRELYRQHDFVVQAPFSEGFGKVPMEGFFHGAIPVINNISMASFMTGNEERGFLFDASDEKNLADTLVKIKSRIEQLPQTIRKGRAFAKEQTLEQWAKEYYETVTDYFGKS</sequence>
<organism evidence="2 3">
    <name type="scientific">Segetibacter aerophilus</name>
    <dbReference type="NCBI Taxonomy" id="670293"/>
    <lineage>
        <taxon>Bacteria</taxon>
        <taxon>Pseudomonadati</taxon>
        <taxon>Bacteroidota</taxon>
        <taxon>Chitinophagia</taxon>
        <taxon>Chitinophagales</taxon>
        <taxon>Chitinophagaceae</taxon>
        <taxon>Segetibacter</taxon>
    </lineage>
</organism>
<dbReference type="EMBL" id="BJYT01000008">
    <property type="protein sequence ID" value="GEO09944.1"/>
    <property type="molecule type" value="Genomic_DNA"/>
</dbReference>